<accession>A0A1I1NAF3</accession>
<evidence type="ECO:0000256" key="1">
    <source>
        <dbReference type="SAM" id="SignalP"/>
    </source>
</evidence>
<dbReference type="EMBL" id="FOLO01000024">
    <property type="protein sequence ID" value="SFC94336.1"/>
    <property type="molecule type" value="Genomic_DNA"/>
</dbReference>
<name>A0A1I1NAF3_9GAMM</name>
<reference evidence="3 4" key="1">
    <citation type="submission" date="2016-10" db="EMBL/GenBank/DDBJ databases">
        <authorList>
            <person name="de Groot N.N."/>
        </authorList>
    </citation>
    <scope>NUCLEOTIDE SEQUENCE [LARGE SCALE GENOMIC DNA]</scope>
    <source>
        <strain evidence="3 4">DSM 6059</strain>
    </source>
</reference>
<dbReference type="STRING" id="1123010.SAMN02745724_02993"/>
<dbReference type="Pfam" id="PF13590">
    <property type="entry name" value="DUF4136"/>
    <property type="match status" value="1"/>
</dbReference>
<evidence type="ECO:0000259" key="2">
    <source>
        <dbReference type="Pfam" id="PF13590"/>
    </source>
</evidence>
<protein>
    <recommendedName>
        <fullName evidence="2">DUF4136 domain-containing protein</fullName>
    </recommendedName>
</protein>
<dbReference type="OrthoDB" id="329837at2"/>
<dbReference type="Proteomes" id="UP000198862">
    <property type="component" value="Unassembled WGS sequence"/>
</dbReference>
<evidence type="ECO:0000313" key="4">
    <source>
        <dbReference type="Proteomes" id="UP000198862"/>
    </source>
</evidence>
<dbReference type="Gene3D" id="3.30.160.670">
    <property type="match status" value="1"/>
</dbReference>
<dbReference type="RefSeq" id="WP_091985703.1">
    <property type="nucleotide sequence ID" value="NZ_FOLO01000024.1"/>
</dbReference>
<feature type="chain" id="PRO_5011727155" description="DUF4136 domain-containing protein" evidence="1">
    <location>
        <begin position="18"/>
        <end position="188"/>
    </location>
</feature>
<organism evidence="3 4">
    <name type="scientific">Pseudoalteromonas denitrificans DSM 6059</name>
    <dbReference type="NCBI Taxonomy" id="1123010"/>
    <lineage>
        <taxon>Bacteria</taxon>
        <taxon>Pseudomonadati</taxon>
        <taxon>Pseudomonadota</taxon>
        <taxon>Gammaproteobacteria</taxon>
        <taxon>Alteromonadales</taxon>
        <taxon>Pseudoalteromonadaceae</taxon>
        <taxon>Pseudoalteromonas</taxon>
    </lineage>
</organism>
<keyword evidence="4" id="KW-1185">Reference proteome</keyword>
<feature type="domain" description="DUF4136" evidence="2">
    <location>
        <begin position="22"/>
        <end position="182"/>
    </location>
</feature>
<dbReference type="AlphaFoldDB" id="A0A1I1NAF3"/>
<dbReference type="InterPro" id="IPR025411">
    <property type="entry name" value="DUF4136"/>
</dbReference>
<gene>
    <name evidence="3" type="ORF">SAMN02745724_02993</name>
</gene>
<evidence type="ECO:0000313" key="3">
    <source>
        <dbReference type="EMBL" id="SFC94336.1"/>
    </source>
</evidence>
<proteinExistence type="predicted"/>
<dbReference type="PROSITE" id="PS51257">
    <property type="entry name" value="PROKAR_LIPOPROTEIN"/>
    <property type="match status" value="1"/>
</dbReference>
<feature type="signal peptide" evidence="1">
    <location>
        <begin position="1"/>
        <end position="17"/>
    </location>
</feature>
<sequence length="188" mass="21877">MRNLLIALTVLFLAACAKTPDWDYDQSTDFSNFKTFAWVKNASLSKDVKNYQINPIMEKRVREAVNSDLINKGLTQVPIEQADILINYHASVDKKMDINTFSTHYDARWSYWNRPWNNSFHTEKQVREYEVGTLIIDVVDKNSNQLIWRGAKEGRLNKNQKPEKRTTVINETVINILSNFPPQAKELL</sequence>
<keyword evidence="1" id="KW-0732">Signal</keyword>